<dbReference type="InterPro" id="IPR037066">
    <property type="entry name" value="Plug_dom_sf"/>
</dbReference>
<keyword evidence="8 11" id="KW-0472">Membrane</keyword>
<keyword evidence="9 16" id="KW-0675">Receptor</keyword>
<dbReference type="Gene3D" id="2.40.170.20">
    <property type="entry name" value="TonB-dependent receptor, beta-barrel domain"/>
    <property type="match status" value="1"/>
</dbReference>
<dbReference type="PANTHER" id="PTHR30069">
    <property type="entry name" value="TONB-DEPENDENT OUTER MEMBRANE RECEPTOR"/>
    <property type="match status" value="1"/>
</dbReference>
<feature type="domain" description="TonB-dependent receptor-like beta-barrel" evidence="14">
    <location>
        <begin position="188"/>
        <end position="637"/>
    </location>
</feature>
<dbReference type="Gene3D" id="2.170.130.10">
    <property type="entry name" value="TonB-dependent receptor, plug domain"/>
    <property type="match status" value="1"/>
</dbReference>
<protein>
    <submittedName>
        <fullName evidence="16">Iron complex outermembrane receptor protein</fullName>
    </submittedName>
</protein>
<accession>A0ABU1VYU6</accession>
<evidence type="ECO:0000256" key="9">
    <source>
        <dbReference type="ARBA" id="ARBA00023170"/>
    </source>
</evidence>
<keyword evidence="7 12" id="KW-0798">TonB box</keyword>
<evidence type="ECO:0000256" key="1">
    <source>
        <dbReference type="ARBA" id="ARBA00004571"/>
    </source>
</evidence>
<evidence type="ECO:0000256" key="5">
    <source>
        <dbReference type="ARBA" id="ARBA00022692"/>
    </source>
</evidence>
<evidence type="ECO:0000256" key="11">
    <source>
        <dbReference type="PROSITE-ProRule" id="PRU01360"/>
    </source>
</evidence>
<comment type="caution">
    <text evidence="16">The sequence shown here is derived from an EMBL/GenBank/DDBJ whole genome shotgun (WGS) entry which is preliminary data.</text>
</comment>
<dbReference type="SUPFAM" id="SSF56935">
    <property type="entry name" value="Porins"/>
    <property type="match status" value="1"/>
</dbReference>
<dbReference type="Pfam" id="PF00593">
    <property type="entry name" value="TonB_dep_Rec_b-barrel"/>
    <property type="match status" value="1"/>
</dbReference>
<keyword evidence="5 11" id="KW-0812">Transmembrane</keyword>
<dbReference type="RefSeq" id="WP_310277026.1">
    <property type="nucleotide sequence ID" value="NZ_JAVDWR010000004.1"/>
</dbReference>
<feature type="region of interest" description="Disordered" evidence="13">
    <location>
        <begin position="299"/>
        <end position="324"/>
    </location>
</feature>
<dbReference type="InterPro" id="IPR000531">
    <property type="entry name" value="Beta-barrel_TonB"/>
</dbReference>
<keyword evidence="3 11" id="KW-0813">Transport</keyword>
<dbReference type="PROSITE" id="PS52016">
    <property type="entry name" value="TONB_DEPENDENT_REC_3"/>
    <property type="match status" value="1"/>
</dbReference>
<dbReference type="PANTHER" id="PTHR30069:SF29">
    <property type="entry name" value="HEMOGLOBIN AND HEMOGLOBIN-HAPTOGLOBIN-BINDING PROTEIN 1-RELATED"/>
    <property type="match status" value="1"/>
</dbReference>
<evidence type="ECO:0000256" key="7">
    <source>
        <dbReference type="ARBA" id="ARBA00023077"/>
    </source>
</evidence>
<proteinExistence type="inferred from homology"/>
<keyword evidence="17" id="KW-1185">Reference proteome</keyword>
<comment type="subcellular location">
    <subcellularLocation>
        <location evidence="1 11">Cell outer membrane</location>
        <topology evidence="1 11">Multi-pass membrane protein</topology>
    </subcellularLocation>
</comment>
<dbReference type="EMBL" id="JAVDWR010000004">
    <property type="protein sequence ID" value="MDR7120890.1"/>
    <property type="molecule type" value="Genomic_DNA"/>
</dbReference>
<name>A0ABU1VYU6_9GAMM</name>
<comment type="similarity">
    <text evidence="2">Belongs to the TonB-dependent receptor family. Hemoglobin/haptoglobin binding protein subfamily.</text>
</comment>
<evidence type="ECO:0000256" key="2">
    <source>
        <dbReference type="ARBA" id="ARBA00008143"/>
    </source>
</evidence>
<feature type="domain" description="TonB-dependent receptor plug" evidence="15">
    <location>
        <begin position="38"/>
        <end position="135"/>
    </location>
</feature>
<dbReference type="InterPro" id="IPR012910">
    <property type="entry name" value="Plug_dom"/>
</dbReference>
<dbReference type="InterPro" id="IPR039426">
    <property type="entry name" value="TonB-dep_rcpt-like"/>
</dbReference>
<evidence type="ECO:0000256" key="3">
    <source>
        <dbReference type="ARBA" id="ARBA00022448"/>
    </source>
</evidence>
<evidence type="ECO:0000256" key="13">
    <source>
        <dbReference type="SAM" id="MobiDB-lite"/>
    </source>
</evidence>
<evidence type="ECO:0000256" key="12">
    <source>
        <dbReference type="RuleBase" id="RU003357"/>
    </source>
</evidence>
<sequence>MLSVLFLSSASLMSVVDGHEVMTVLGKQQEYQLTQQPDVRVISRDDLVRYGDQSLAEALSRQPGILLSGPPGKGKDLRLKGLDKGYSQILINGKPVPGNGEKREFDLSSIPLAWVERVEVLHASDATVSGAGIGGTLNIVLKDHRSNSEVQLSARRLDGNDVLPAGSLSHAFQLDQLSGRVGIDYLEGDADKFKLKQSINAKGEQSATEENEDRTDKRTALTTDLQYNFADDSQFKVQGRYSKKNEAKDKTNVTYKLTAIDKTTVELEDKDNVAQWFDSSYSRALGEALISLETSYRDQQEDKNKLKTETDSKGKEKRDTELEEKREQLRTVGLKYGAKELQLGVEQQWRNRYRLKYKNDVLSGNKDSYDFDEQQLSLYGRYNLKTDFGKWSMGLRAEKQQRDAFLNEQDFSSDSGWDLLPNLKYQLGLGNGFQLRASGSRTVRWPKFDDMVPFVESKSGTLTDPDKMGNPDLQPEQAWGADLALVWREEQKELEIYANKRWVDDLIISNTALDEVSGRYVQKPTNLESGQTQGWGSRVAVPLISEFWVAVSVDWQQIDASSSGSEFKQVPQMYGKMTLDWRPETSWQAGLSLGFQDKTEKTELTATQKSIEMEKAMTTLDAYVSYQFENGARVNLSALGLNDPEKRKTKSTYNLAGAITQQDSEWEQSAREWVLNVSMPF</sequence>
<gene>
    <name evidence="16" type="ORF">J2W69_001828</name>
</gene>
<evidence type="ECO:0000256" key="6">
    <source>
        <dbReference type="ARBA" id="ARBA00022729"/>
    </source>
</evidence>
<evidence type="ECO:0000256" key="4">
    <source>
        <dbReference type="ARBA" id="ARBA00022452"/>
    </source>
</evidence>
<evidence type="ECO:0000256" key="10">
    <source>
        <dbReference type="ARBA" id="ARBA00023237"/>
    </source>
</evidence>
<keyword evidence="10 11" id="KW-0998">Cell outer membrane</keyword>
<keyword evidence="6" id="KW-0732">Signal</keyword>
<dbReference type="InterPro" id="IPR036942">
    <property type="entry name" value="Beta-barrel_TonB_sf"/>
</dbReference>
<evidence type="ECO:0000313" key="17">
    <source>
        <dbReference type="Proteomes" id="UP001257909"/>
    </source>
</evidence>
<keyword evidence="4 11" id="KW-1134">Transmembrane beta strand</keyword>
<evidence type="ECO:0000259" key="14">
    <source>
        <dbReference type="Pfam" id="PF00593"/>
    </source>
</evidence>
<evidence type="ECO:0000313" key="16">
    <source>
        <dbReference type="EMBL" id="MDR7120890.1"/>
    </source>
</evidence>
<evidence type="ECO:0000259" key="15">
    <source>
        <dbReference type="Pfam" id="PF07715"/>
    </source>
</evidence>
<reference evidence="16 17" key="1">
    <citation type="submission" date="2023-07" db="EMBL/GenBank/DDBJ databases">
        <title>Sorghum-associated microbial communities from plants grown in Nebraska, USA.</title>
        <authorList>
            <person name="Schachtman D."/>
        </authorList>
    </citation>
    <scope>NUCLEOTIDE SEQUENCE [LARGE SCALE GENOMIC DNA]</scope>
    <source>
        <strain evidence="16 17">4138</strain>
    </source>
</reference>
<dbReference type="Proteomes" id="UP001257909">
    <property type="component" value="Unassembled WGS sequence"/>
</dbReference>
<dbReference type="Pfam" id="PF07715">
    <property type="entry name" value="Plug"/>
    <property type="match status" value="1"/>
</dbReference>
<organism evidence="16 17">
    <name type="scientific">Rheinheimera soli</name>
    <dbReference type="NCBI Taxonomy" id="443616"/>
    <lineage>
        <taxon>Bacteria</taxon>
        <taxon>Pseudomonadati</taxon>
        <taxon>Pseudomonadota</taxon>
        <taxon>Gammaproteobacteria</taxon>
        <taxon>Chromatiales</taxon>
        <taxon>Chromatiaceae</taxon>
        <taxon>Rheinheimera</taxon>
    </lineage>
</organism>
<evidence type="ECO:0000256" key="8">
    <source>
        <dbReference type="ARBA" id="ARBA00023136"/>
    </source>
</evidence>